<gene>
    <name evidence="1" type="ORF">Dace_0725</name>
</gene>
<dbReference type="Pfam" id="PF11225">
    <property type="entry name" value="DUF3024"/>
    <property type="match status" value="1"/>
</dbReference>
<comment type="caution">
    <text evidence="1">The sequence shown here is derived from an EMBL/GenBank/DDBJ whole genome shotgun (WGS) entry which is preliminary data.</text>
</comment>
<sequence length="114" mass="14005">MSLSEFEIIRLKRLFNAYCEIRIPRELNTKLRLDYRIRGRHLTLYESRHHHEKVDLWYSTAIARFEKDPHQQVWRLFSADRNEDWLPYHPHPEDRDIERLLDCVTDDPTGIFWG</sequence>
<reference evidence="1" key="1">
    <citation type="submission" date="2006-05" db="EMBL/GenBank/DDBJ databases">
        <title>Annotation of the draft genome assembly of Desulfuromonas acetoxidans DSM 684.</title>
        <authorList>
            <consortium name="US DOE Joint Genome Institute (JGI-ORNL)"/>
            <person name="Larimer F."/>
            <person name="Land M."/>
            <person name="Hauser L."/>
        </authorList>
    </citation>
    <scope>NUCLEOTIDE SEQUENCE [LARGE SCALE GENOMIC DNA]</scope>
    <source>
        <strain evidence="1">DSM 684</strain>
    </source>
</reference>
<accession>Q1JXL5</accession>
<reference evidence="1" key="2">
    <citation type="submission" date="2006-05" db="EMBL/GenBank/DDBJ databases">
        <title>Sequencing of the draft genome and assembly of Desulfuromonas acetoxidans DSM 684.</title>
        <authorList>
            <consortium name="US DOE Joint Genome Institute (JGI-PGF)"/>
            <person name="Copeland A."/>
            <person name="Lucas S."/>
            <person name="Lapidus A."/>
            <person name="Barry K."/>
            <person name="Detter J.C."/>
            <person name="Glavina del Rio T."/>
            <person name="Hammon N."/>
            <person name="Israni S."/>
            <person name="Dalin E."/>
            <person name="Tice H."/>
            <person name="Bruce D."/>
            <person name="Pitluck S."/>
            <person name="Richardson P."/>
        </authorList>
    </citation>
    <scope>NUCLEOTIDE SEQUENCE [LARGE SCALE GENOMIC DNA]</scope>
    <source>
        <strain evidence="1">DSM 684</strain>
    </source>
</reference>
<protein>
    <recommendedName>
        <fullName evidence="3">DUF3024 domain-containing protein</fullName>
    </recommendedName>
</protein>
<dbReference type="AlphaFoldDB" id="Q1JXL5"/>
<evidence type="ECO:0000313" key="1">
    <source>
        <dbReference type="EMBL" id="EAT14947.1"/>
    </source>
</evidence>
<name>Q1JXL5_DESA6</name>
<dbReference type="EMBL" id="AAEW02000015">
    <property type="protein sequence ID" value="EAT14947.1"/>
    <property type="molecule type" value="Genomic_DNA"/>
</dbReference>
<evidence type="ECO:0008006" key="3">
    <source>
        <dbReference type="Google" id="ProtNLM"/>
    </source>
</evidence>
<dbReference type="InterPro" id="IPR021388">
    <property type="entry name" value="DUF3024"/>
</dbReference>
<proteinExistence type="predicted"/>
<dbReference type="Proteomes" id="UP000005695">
    <property type="component" value="Unassembled WGS sequence"/>
</dbReference>
<keyword evidence="2" id="KW-1185">Reference proteome</keyword>
<organism evidence="1 2">
    <name type="scientific">Desulfuromonas acetoxidans (strain DSM 684 / 11070)</name>
    <dbReference type="NCBI Taxonomy" id="281689"/>
    <lineage>
        <taxon>Bacteria</taxon>
        <taxon>Pseudomonadati</taxon>
        <taxon>Thermodesulfobacteriota</taxon>
        <taxon>Desulfuromonadia</taxon>
        <taxon>Desulfuromonadales</taxon>
        <taxon>Desulfuromonadaceae</taxon>
        <taxon>Desulfuromonas</taxon>
    </lineage>
</organism>
<evidence type="ECO:0000313" key="2">
    <source>
        <dbReference type="Proteomes" id="UP000005695"/>
    </source>
</evidence>